<keyword evidence="3" id="KW-1185">Reference proteome</keyword>
<protein>
    <submittedName>
        <fullName evidence="2">Uncharacterized protein</fullName>
    </submittedName>
</protein>
<dbReference type="EMBL" id="JANPWB010000007">
    <property type="protein sequence ID" value="KAJ1173611.1"/>
    <property type="molecule type" value="Genomic_DNA"/>
</dbReference>
<feature type="compositionally biased region" description="Polar residues" evidence="1">
    <location>
        <begin position="1"/>
        <end position="10"/>
    </location>
</feature>
<evidence type="ECO:0000313" key="3">
    <source>
        <dbReference type="Proteomes" id="UP001066276"/>
    </source>
</evidence>
<comment type="caution">
    <text evidence="2">The sequence shown here is derived from an EMBL/GenBank/DDBJ whole genome shotgun (WGS) entry which is preliminary data.</text>
</comment>
<feature type="region of interest" description="Disordered" evidence="1">
    <location>
        <begin position="1"/>
        <end position="45"/>
    </location>
</feature>
<evidence type="ECO:0000256" key="1">
    <source>
        <dbReference type="SAM" id="MobiDB-lite"/>
    </source>
</evidence>
<proteinExistence type="predicted"/>
<sequence length="139" mass="15668">MGNSNSSSEGFRQFSLENDMALDWKKGTKPTDTRKDSPGMQQQRQTLADTLETSFKPNQASKLTVEVEQEITKHYLEHPLETEAATIEECPSDETRSLVKNLKNDKAPGKDRITNQAIKMFPNAAVVRLAEIFNTCLQH</sequence>
<gene>
    <name evidence="2" type="ORF">NDU88_005440</name>
</gene>
<dbReference type="AlphaFoldDB" id="A0AAV7TB25"/>
<dbReference type="Proteomes" id="UP001066276">
    <property type="component" value="Chromosome 4_1"/>
</dbReference>
<feature type="compositionally biased region" description="Basic and acidic residues" evidence="1">
    <location>
        <begin position="22"/>
        <end position="37"/>
    </location>
</feature>
<name>A0AAV7TB25_PLEWA</name>
<reference evidence="2" key="1">
    <citation type="journal article" date="2022" name="bioRxiv">
        <title>Sequencing and chromosome-scale assembly of the giantPleurodeles waltlgenome.</title>
        <authorList>
            <person name="Brown T."/>
            <person name="Elewa A."/>
            <person name="Iarovenko S."/>
            <person name="Subramanian E."/>
            <person name="Araus A.J."/>
            <person name="Petzold A."/>
            <person name="Susuki M."/>
            <person name="Suzuki K.-i.T."/>
            <person name="Hayashi T."/>
            <person name="Toyoda A."/>
            <person name="Oliveira C."/>
            <person name="Osipova E."/>
            <person name="Leigh N.D."/>
            <person name="Simon A."/>
            <person name="Yun M.H."/>
        </authorList>
    </citation>
    <scope>NUCLEOTIDE SEQUENCE</scope>
    <source>
        <strain evidence="2">20211129_DDA</strain>
        <tissue evidence="2">Liver</tissue>
    </source>
</reference>
<accession>A0AAV7TB25</accession>
<evidence type="ECO:0000313" key="2">
    <source>
        <dbReference type="EMBL" id="KAJ1173611.1"/>
    </source>
</evidence>
<organism evidence="2 3">
    <name type="scientific">Pleurodeles waltl</name>
    <name type="common">Iberian ribbed newt</name>
    <dbReference type="NCBI Taxonomy" id="8319"/>
    <lineage>
        <taxon>Eukaryota</taxon>
        <taxon>Metazoa</taxon>
        <taxon>Chordata</taxon>
        <taxon>Craniata</taxon>
        <taxon>Vertebrata</taxon>
        <taxon>Euteleostomi</taxon>
        <taxon>Amphibia</taxon>
        <taxon>Batrachia</taxon>
        <taxon>Caudata</taxon>
        <taxon>Salamandroidea</taxon>
        <taxon>Salamandridae</taxon>
        <taxon>Pleurodelinae</taxon>
        <taxon>Pleurodeles</taxon>
    </lineage>
</organism>